<evidence type="ECO:0000313" key="10">
    <source>
        <dbReference type="Proteomes" id="UP000015105"/>
    </source>
</evidence>
<reference evidence="10" key="1">
    <citation type="journal article" date="2014" name="Science">
        <title>Ancient hybridizations among the ancestral genomes of bread wheat.</title>
        <authorList>
            <consortium name="International Wheat Genome Sequencing Consortium,"/>
            <person name="Marcussen T."/>
            <person name="Sandve S.R."/>
            <person name="Heier L."/>
            <person name="Spannagl M."/>
            <person name="Pfeifer M."/>
            <person name="Jakobsen K.S."/>
            <person name="Wulff B.B."/>
            <person name="Steuernagel B."/>
            <person name="Mayer K.F."/>
            <person name="Olsen O.A."/>
        </authorList>
    </citation>
    <scope>NUCLEOTIDE SEQUENCE [LARGE SCALE GENOMIC DNA]</scope>
    <source>
        <strain evidence="10">cv. AL8/78</strain>
    </source>
</reference>
<reference evidence="9" key="3">
    <citation type="journal article" date="2017" name="Nature">
        <title>Genome sequence of the progenitor of the wheat D genome Aegilops tauschii.</title>
        <authorList>
            <person name="Luo M.C."/>
            <person name="Gu Y.Q."/>
            <person name="Puiu D."/>
            <person name="Wang H."/>
            <person name="Twardziok S.O."/>
            <person name="Deal K.R."/>
            <person name="Huo N."/>
            <person name="Zhu T."/>
            <person name="Wang L."/>
            <person name="Wang Y."/>
            <person name="McGuire P.E."/>
            <person name="Liu S."/>
            <person name="Long H."/>
            <person name="Ramasamy R.K."/>
            <person name="Rodriguez J.C."/>
            <person name="Van S.L."/>
            <person name="Yuan L."/>
            <person name="Wang Z."/>
            <person name="Xia Z."/>
            <person name="Xiao L."/>
            <person name="Anderson O.D."/>
            <person name="Ouyang S."/>
            <person name="Liang Y."/>
            <person name="Zimin A.V."/>
            <person name="Pertea G."/>
            <person name="Qi P."/>
            <person name="Bennetzen J.L."/>
            <person name="Dai X."/>
            <person name="Dawson M.W."/>
            <person name="Muller H.G."/>
            <person name="Kugler K."/>
            <person name="Rivarola-Duarte L."/>
            <person name="Spannagl M."/>
            <person name="Mayer K.F.X."/>
            <person name="Lu F.H."/>
            <person name="Bevan M.W."/>
            <person name="Leroy P."/>
            <person name="Li P."/>
            <person name="You F.M."/>
            <person name="Sun Q."/>
            <person name="Liu Z."/>
            <person name="Lyons E."/>
            <person name="Wicker T."/>
            <person name="Salzberg S.L."/>
            <person name="Devos K.M."/>
            <person name="Dvorak J."/>
        </authorList>
    </citation>
    <scope>NUCLEOTIDE SEQUENCE [LARGE SCALE GENOMIC DNA]</scope>
    <source>
        <strain evidence="9">cv. AL8/78</strain>
    </source>
</reference>
<dbReference type="InterPro" id="IPR029033">
    <property type="entry name" value="His_PPase_superfam"/>
</dbReference>
<comment type="similarity">
    <text evidence="2">Belongs to the histidine acid phosphatase family. VIP1 subfamily.</text>
</comment>
<dbReference type="GO" id="GO:0005524">
    <property type="term" value="F:ATP binding"/>
    <property type="evidence" value="ECO:0007669"/>
    <property type="project" value="UniProtKB-KW"/>
</dbReference>
<organism evidence="9 10">
    <name type="scientific">Aegilops tauschii subsp. strangulata</name>
    <name type="common">Goatgrass</name>
    <dbReference type="NCBI Taxonomy" id="200361"/>
    <lineage>
        <taxon>Eukaryota</taxon>
        <taxon>Viridiplantae</taxon>
        <taxon>Streptophyta</taxon>
        <taxon>Embryophyta</taxon>
        <taxon>Tracheophyta</taxon>
        <taxon>Spermatophyta</taxon>
        <taxon>Magnoliopsida</taxon>
        <taxon>Liliopsida</taxon>
        <taxon>Poales</taxon>
        <taxon>Poaceae</taxon>
        <taxon>BOP clade</taxon>
        <taxon>Pooideae</taxon>
        <taxon>Triticodae</taxon>
        <taxon>Triticeae</taxon>
        <taxon>Triticinae</taxon>
        <taxon>Aegilops</taxon>
    </lineage>
</organism>
<dbReference type="GO" id="GO:0006020">
    <property type="term" value="P:inositol metabolic process"/>
    <property type="evidence" value="ECO:0007669"/>
    <property type="project" value="TreeGrafter"/>
</dbReference>
<reference evidence="10" key="2">
    <citation type="journal article" date="2017" name="Nat. Plants">
        <title>The Aegilops tauschii genome reveals multiple impacts of transposons.</title>
        <authorList>
            <person name="Zhao G."/>
            <person name="Zou C."/>
            <person name="Li K."/>
            <person name="Wang K."/>
            <person name="Li T."/>
            <person name="Gao L."/>
            <person name="Zhang X."/>
            <person name="Wang H."/>
            <person name="Yang Z."/>
            <person name="Liu X."/>
            <person name="Jiang W."/>
            <person name="Mao L."/>
            <person name="Kong X."/>
            <person name="Jiao Y."/>
            <person name="Jia J."/>
        </authorList>
    </citation>
    <scope>NUCLEOTIDE SEQUENCE [LARGE SCALE GENOMIC DNA]</scope>
    <source>
        <strain evidence="10">cv. AL8/78</strain>
    </source>
</reference>
<dbReference type="GO" id="GO:0005737">
    <property type="term" value="C:cytoplasm"/>
    <property type="evidence" value="ECO:0007669"/>
    <property type="project" value="UniProtKB-SubCell"/>
</dbReference>
<dbReference type="Gramene" id="AET3Gv20731000.18">
    <property type="protein sequence ID" value="AET3Gv20731000.18"/>
    <property type="gene ID" value="AET3Gv20731000"/>
</dbReference>
<dbReference type="GO" id="GO:0033857">
    <property type="term" value="F:5-diphosphoinositol pentakisphosphate 1-kinase activity"/>
    <property type="evidence" value="ECO:0007669"/>
    <property type="project" value="TreeGrafter"/>
</dbReference>
<dbReference type="GO" id="GO:0000828">
    <property type="term" value="F:inositol hexakisphosphate kinase activity"/>
    <property type="evidence" value="ECO:0007669"/>
    <property type="project" value="TreeGrafter"/>
</dbReference>
<sequence>MSAAAFAKGLLDLEGDLTPILVSLVSKDSSMLDGLQDGTIEISEAKAQLHDIIISSKVANGGDPAGFPWMVDGADVSTNAAQLLTDLALWRTEIDMDRIAAGLPCGSESFLLMFARWKKLERDLYNERKKRFDTTQIPDIYDSCKYDLLHNSHLNLNGLHDLFKVSQLLADGVIPNEYGINPKQKLKIGSKIARRLLGKILIDLHNTRREITEVAAESSTRHDPIVVSSTKRKERCYHDSVRNENFEGSSTDEKSVDLDSHKETKYCLDPKYANVLDPERRVRTRLYFTSESHIHSLMNVLRYCYLDESLNGEESLICKNASDHLFKTKELDYMSYIVLRMFENTEVLKFP</sequence>
<keyword evidence="5" id="KW-0808">Transferase</keyword>
<evidence type="ECO:0000256" key="7">
    <source>
        <dbReference type="ARBA" id="ARBA00022777"/>
    </source>
</evidence>
<keyword evidence="8" id="KW-0067">ATP-binding</keyword>
<proteinExistence type="inferred from homology"/>
<protein>
    <recommendedName>
        <fullName evidence="3">diphosphoinositol-pentakisphosphate 1-kinase</fullName>
        <ecNumber evidence="3">2.7.4.24</ecNumber>
    </recommendedName>
</protein>
<dbReference type="InterPro" id="IPR000560">
    <property type="entry name" value="His_Pase_clade-2"/>
</dbReference>
<dbReference type="Pfam" id="PF00328">
    <property type="entry name" value="His_Phos_2"/>
    <property type="match status" value="1"/>
</dbReference>
<dbReference type="PANTHER" id="PTHR12750">
    <property type="entry name" value="DIPHOSPHOINOSITOL PENTAKISPHOSPHATE KINASE"/>
    <property type="match status" value="1"/>
</dbReference>
<reference evidence="9" key="5">
    <citation type="journal article" date="2021" name="G3 (Bethesda)">
        <title>Aegilops tauschii genome assembly Aet v5.0 features greater sequence contiguity and improved annotation.</title>
        <authorList>
            <person name="Wang L."/>
            <person name="Zhu T."/>
            <person name="Rodriguez J.C."/>
            <person name="Deal K.R."/>
            <person name="Dubcovsky J."/>
            <person name="McGuire P.E."/>
            <person name="Lux T."/>
            <person name="Spannagl M."/>
            <person name="Mayer K.F.X."/>
            <person name="Baldrich P."/>
            <person name="Meyers B.C."/>
            <person name="Huo N."/>
            <person name="Gu Y.Q."/>
            <person name="Zhou H."/>
            <person name="Devos K.M."/>
            <person name="Bennetzen J.L."/>
            <person name="Unver T."/>
            <person name="Budak H."/>
            <person name="Gulick P.J."/>
            <person name="Galiba G."/>
            <person name="Kalapos B."/>
            <person name="Nelson D.R."/>
            <person name="Li P."/>
            <person name="You F.M."/>
            <person name="Luo M.C."/>
            <person name="Dvorak J."/>
        </authorList>
    </citation>
    <scope>NUCLEOTIDE SEQUENCE [LARGE SCALE GENOMIC DNA]</scope>
    <source>
        <strain evidence="9">cv. AL8/78</strain>
    </source>
</reference>
<reference evidence="9" key="4">
    <citation type="submission" date="2019-03" db="UniProtKB">
        <authorList>
            <consortium name="EnsemblPlants"/>
        </authorList>
    </citation>
    <scope>IDENTIFICATION</scope>
</reference>
<keyword evidence="6" id="KW-0547">Nucleotide-binding</keyword>
<name>A0A453FNN3_AEGTS</name>
<evidence type="ECO:0000256" key="6">
    <source>
        <dbReference type="ARBA" id="ARBA00022741"/>
    </source>
</evidence>
<dbReference type="InterPro" id="IPR037446">
    <property type="entry name" value="His_Pase_VIP1"/>
</dbReference>
<dbReference type="SUPFAM" id="SSF53254">
    <property type="entry name" value="Phosphoglycerate mutase-like"/>
    <property type="match status" value="1"/>
</dbReference>
<evidence type="ECO:0000313" key="9">
    <source>
        <dbReference type="EnsemblPlants" id="AET3Gv20731000.18"/>
    </source>
</evidence>
<dbReference type="Proteomes" id="UP000015105">
    <property type="component" value="Chromosome 3D"/>
</dbReference>
<evidence type="ECO:0000256" key="4">
    <source>
        <dbReference type="ARBA" id="ARBA00022490"/>
    </source>
</evidence>
<dbReference type="EnsemblPlants" id="AET3Gv20731000.18">
    <property type="protein sequence ID" value="AET3Gv20731000.18"/>
    <property type="gene ID" value="AET3Gv20731000"/>
</dbReference>
<dbReference type="PANTHER" id="PTHR12750:SF15">
    <property type="entry name" value="INOSITOL HEXAKISPHOSPHATE AND DIPHOSPHOINOSITOL-PENTAKISPHOSPHATE KINASE"/>
    <property type="match status" value="1"/>
</dbReference>
<evidence type="ECO:0000256" key="5">
    <source>
        <dbReference type="ARBA" id="ARBA00022679"/>
    </source>
</evidence>
<evidence type="ECO:0000256" key="8">
    <source>
        <dbReference type="ARBA" id="ARBA00022840"/>
    </source>
</evidence>
<evidence type="ECO:0000256" key="2">
    <source>
        <dbReference type="ARBA" id="ARBA00005609"/>
    </source>
</evidence>
<keyword evidence="4" id="KW-0963">Cytoplasm</keyword>
<comment type="subcellular location">
    <subcellularLocation>
        <location evidence="1">Cytoplasm</location>
    </subcellularLocation>
</comment>
<evidence type="ECO:0000256" key="3">
    <source>
        <dbReference type="ARBA" id="ARBA00012893"/>
    </source>
</evidence>
<keyword evidence="7" id="KW-0418">Kinase</keyword>
<dbReference type="GO" id="GO:0032958">
    <property type="term" value="P:inositol phosphate biosynthetic process"/>
    <property type="evidence" value="ECO:0007669"/>
    <property type="project" value="TreeGrafter"/>
</dbReference>
<evidence type="ECO:0000256" key="1">
    <source>
        <dbReference type="ARBA" id="ARBA00004496"/>
    </source>
</evidence>
<dbReference type="AlphaFoldDB" id="A0A453FNN3"/>
<keyword evidence="10" id="KW-1185">Reference proteome</keyword>
<dbReference type="EC" id="2.7.4.24" evidence="3"/>
<accession>A0A453FNN3</accession>